<feature type="transmembrane region" description="Helical" evidence="2">
    <location>
        <begin position="1168"/>
        <end position="1185"/>
    </location>
</feature>
<feature type="transmembrane region" description="Helical" evidence="2">
    <location>
        <begin position="1799"/>
        <end position="1819"/>
    </location>
</feature>
<feature type="transmembrane region" description="Helical" evidence="2">
    <location>
        <begin position="448"/>
        <end position="467"/>
    </location>
</feature>
<feature type="transmembrane region" description="Helical" evidence="2">
    <location>
        <begin position="389"/>
        <end position="407"/>
    </location>
</feature>
<evidence type="ECO:0000313" key="4">
    <source>
        <dbReference type="Proteomes" id="UP000663722"/>
    </source>
</evidence>
<feature type="transmembrane region" description="Helical" evidence="2">
    <location>
        <begin position="2144"/>
        <end position="2163"/>
    </location>
</feature>
<feature type="transmembrane region" description="Helical" evidence="2">
    <location>
        <begin position="941"/>
        <end position="969"/>
    </location>
</feature>
<feature type="transmembrane region" description="Helical" evidence="2">
    <location>
        <begin position="2095"/>
        <end position="2113"/>
    </location>
</feature>
<feature type="transmembrane region" description="Helical" evidence="2">
    <location>
        <begin position="507"/>
        <end position="524"/>
    </location>
</feature>
<feature type="transmembrane region" description="Helical" evidence="2">
    <location>
        <begin position="1439"/>
        <end position="1458"/>
    </location>
</feature>
<evidence type="ECO:0000256" key="2">
    <source>
        <dbReference type="SAM" id="Phobius"/>
    </source>
</evidence>
<feature type="transmembrane region" description="Helical" evidence="2">
    <location>
        <begin position="1540"/>
        <end position="1560"/>
    </location>
</feature>
<feature type="transmembrane region" description="Helical" evidence="2">
    <location>
        <begin position="1975"/>
        <end position="1998"/>
    </location>
</feature>
<feature type="transmembrane region" description="Helical" evidence="2">
    <location>
        <begin position="1748"/>
        <end position="1769"/>
    </location>
</feature>
<dbReference type="EMBL" id="CP061800">
    <property type="protein sequence ID" value="QTA92726.1"/>
    <property type="molecule type" value="Genomic_DNA"/>
</dbReference>
<organism evidence="3 4">
    <name type="scientific">Desulfonema magnum</name>
    <dbReference type="NCBI Taxonomy" id="45655"/>
    <lineage>
        <taxon>Bacteria</taxon>
        <taxon>Pseudomonadati</taxon>
        <taxon>Thermodesulfobacteriota</taxon>
        <taxon>Desulfobacteria</taxon>
        <taxon>Desulfobacterales</taxon>
        <taxon>Desulfococcaceae</taxon>
        <taxon>Desulfonema</taxon>
    </lineage>
</organism>
<feature type="compositionally biased region" description="Polar residues" evidence="1">
    <location>
        <begin position="210"/>
        <end position="219"/>
    </location>
</feature>
<feature type="transmembrane region" description="Helical" evidence="2">
    <location>
        <begin position="1566"/>
        <end position="1584"/>
    </location>
</feature>
<feature type="region of interest" description="Disordered" evidence="1">
    <location>
        <begin position="90"/>
        <end position="109"/>
    </location>
</feature>
<keyword evidence="2" id="KW-0812">Transmembrane</keyword>
<feature type="compositionally biased region" description="Low complexity" evidence="1">
    <location>
        <begin position="153"/>
        <end position="166"/>
    </location>
</feature>
<feature type="transmembrane region" description="Helical" evidence="2">
    <location>
        <begin position="1412"/>
        <end position="1433"/>
    </location>
</feature>
<protein>
    <submittedName>
        <fullName evidence="3">Uncharacterized protein</fullName>
    </submittedName>
</protein>
<feature type="transmembrane region" description="Helical" evidence="2">
    <location>
        <begin position="1321"/>
        <end position="1341"/>
    </location>
</feature>
<feature type="transmembrane region" description="Helical" evidence="2">
    <location>
        <begin position="1115"/>
        <end position="1135"/>
    </location>
</feature>
<feature type="transmembrane region" description="Helical" evidence="2">
    <location>
        <begin position="1510"/>
        <end position="1528"/>
    </location>
</feature>
<feature type="transmembrane region" description="Helical" evidence="2">
    <location>
        <begin position="728"/>
        <end position="747"/>
    </location>
</feature>
<feature type="transmembrane region" description="Helical" evidence="2">
    <location>
        <begin position="779"/>
        <end position="797"/>
    </location>
</feature>
<feature type="transmembrane region" description="Helical" evidence="2">
    <location>
        <begin position="1075"/>
        <end position="1094"/>
    </location>
</feature>
<feature type="transmembrane region" description="Helical" evidence="2">
    <location>
        <begin position="357"/>
        <end position="377"/>
    </location>
</feature>
<feature type="compositionally biased region" description="Basic and acidic residues" evidence="1">
    <location>
        <begin position="122"/>
        <end position="140"/>
    </location>
</feature>
<feature type="region of interest" description="Disordered" evidence="1">
    <location>
        <begin position="114"/>
        <end position="230"/>
    </location>
</feature>
<feature type="transmembrane region" description="Helical" evidence="2">
    <location>
        <begin position="293"/>
        <end position="314"/>
    </location>
</feature>
<feature type="transmembrane region" description="Helical" evidence="2">
    <location>
        <begin position="2272"/>
        <end position="2293"/>
    </location>
</feature>
<feature type="transmembrane region" description="Helical" evidence="2">
    <location>
        <begin position="555"/>
        <end position="572"/>
    </location>
</feature>
<feature type="transmembrane region" description="Helical" evidence="2">
    <location>
        <begin position="1205"/>
        <end position="1226"/>
    </location>
</feature>
<feature type="transmembrane region" description="Helical" evidence="2">
    <location>
        <begin position="530"/>
        <end position="548"/>
    </location>
</feature>
<gene>
    <name evidence="3" type="ORF">dnm_088150</name>
</gene>
<feature type="transmembrane region" description="Helical" evidence="2">
    <location>
        <begin position="479"/>
        <end position="495"/>
    </location>
</feature>
<proteinExistence type="predicted"/>
<feature type="transmembrane region" description="Helical" evidence="2">
    <location>
        <begin position="1380"/>
        <end position="1400"/>
    </location>
</feature>
<feature type="transmembrane region" description="Helical" evidence="2">
    <location>
        <begin position="578"/>
        <end position="595"/>
    </location>
</feature>
<feature type="transmembrane region" description="Helical" evidence="2">
    <location>
        <begin position="1296"/>
        <end position="1315"/>
    </location>
</feature>
<feature type="transmembrane region" description="Helical" evidence="2">
    <location>
        <begin position="1936"/>
        <end position="1955"/>
    </location>
</feature>
<feature type="transmembrane region" description="Helical" evidence="2">
    <location>
        <begin position="1012"/>
        <end position="1031"/>
    </location>
</feature>
<feature type="transmembrane region" description="Helical" evidence="2">
    <location>
        <begin position="803"/>
        <end position="822"/>
    </location>
</feature>
<feature type="transmembrane region" description="Helical" evidence="2">
    <location>
        <begin position="917"/>
        <end position="935"/>
    </location>
</feature>
<feature type="transmembrane region" description="Helical" evidence="2">
    <location>
        <begin position="1487"/>
        <end position="1504"/>
    </location>
</feature>
<feature type="transmembrane region" description="Helical" evidence="2">
    <location>
        <begin position="753"/>
        <end position="772"/>
    </location>
</feature>
<dbReference type="Proteomes" id="UP000663722">
    <property type="component" value="Chromosome"/>
</dbReference>
<sequence length="2313" mass="259557">MLAGWPVAIILLGLLLRRRQREHNAYNLLLLREELERLHSANHIDGKSEKELKRHIDKLLRQLLPSGNMSWKDRRDAAWTYLCKHLGLPPESDPPWQEQEEKLASPVTATLSAPVKSVSEAEPPKKDIFISEPSVSKHDTPPPLPATAKQKPEISPELPEIEISTPRVPIKKKPESPSPLSRSEISKPDIPPPLPVTPKKKSEPLPESLKTATVSVTPSPQAPRPKPLAPASRYAWEPAKPGDLEQALNVISGWPRVIAPFLVQNIGWFISGFLFITGCIFLVTYTAGFFRSLTIALILFGYTLVLLGGAYQLLRRRPELRTAGSVLITLGMMLIPLSMAASVRLTDIAWPDKLTSAAGILMIMANVSIFYWAAQLASGIMDRSLQGPHARVFMGLAIVQIAVPMAARIPGWYVLLLIHLTLSGLLGYGLIRFIRDWLKSIFLDQRKLAYYSTGTLVYAAIVSFVHLTWRCKTPLPPGYSGPFLMMLSGFLFYVDAQFKKWTKRYTFLSRFSFAVYALSILALSLSFQGLTARLITLTLGAGVYATVFRHYLTLPPLYLLLACVGCLYHQLILKHFSYDAYFLASIPGLSALLGIFHRTLKHKAENLARLCFQTLMILTLGLVGWSLFHAAPGRTAATTGLTLTGMLYATLRYLPYWNSQTPNHLNTPWLYIVPLAGAITLAYLPLWGGLRWTEQLPLGLTLLALLLTSIGMRTYRGITESAAMTTRVLSNSALLSVVTAIVITSLADKPATFPKNALLHLQLIVSAGVFLWQSLSMRVRALFYCALILGSAAGALIKHTHFPYPSAGITETVIILITWGIIWKLKRSSQLSAISHQPSVSSIKFQVSSIKYQISSIKFQVSPLEQFMALLWGVSLFHFIRYLPEFKISVKWGFSSGLMTLTAMLLVFYFRLLYMWWIPLLLGLSALLAPFYRAYTSNLPLLSFIGTLYALLAWLIIPWLADCALTVRLTKVMLLNGGHGGGRKQVEEQTYYTAYLITLAGIAAAVRHWLNAPGLTVLPAFIIAMAFFWLTGRHYRNRFQSHVTLTILVTVTLVIHVRVLGISNLQILPTDPRTGLLFALLSLSLWTISWLSGCKIFKNEDFPRNFAQSLYRKPLLQAATLLTFMAAGQQLVLVWGNFARYFGGTTVLTLCLASIGLLLANHRLRSQMLSLTGMLWAELGLLWIYMFLFHSGERFYLWPPRSGDIWLVLSLICMGLSFLACIMARYPQWKSLYARPLWYAAILTYGWIFLRTVLLFASAILEKKTGYYGIWLFLIMGITLFPLSEPLPKAHYWRGAGVLFMLTGWVVSILRLSHIPLWNDALLLSWGFALWGIANSVLPYFNSRFPAWSISPGAWPRAGFVFISLVLFDKWDGQLSFLPANLFSVLHWKYVLAGTAYCVLMRRNSRSSVFPWLIVTGFTITAFHLLDSSLAIITDITSQWLNLSLISLGLAALAQYLASQAGHQKTQNPDSEKTLLKTLFSPRDFRFPAWVISAVAYGWCLLGLESLPENALLPWIFLTLALGLFPLLSPFACAPVLRGIGVTLFLSLAWFSFISVYELTEYGPAALLWSYILWAAANFILTRFNKRCPRWAVDTGIWLCSGLLLVIISPVLTIGFIVFLHWTYWLSLSVYLFLILRNSKNAGLSWIAAGSLTWAGVLYVGELAGLHIIYVHEKEINRFVIGTIIWANLLLVMVSLWRHLGEKLADRLNWHAHNLTGPFLFWPAAILYPCLIFMVTNLAAIFSHHPHAWPSQVLIAGLLTASLLHLFLLHPGILNTHSLLVSVFAMTLTWIHPESALSHLPLILALWSGFLFMLAVFWSRISNSSFATHHLRHFGNIRNAVSVWLVLTQWTVMPALLFAPVASLSESLLTLGLLAGIFTGTAWIRRSSTLVWIARFLWLILLHTWPLMWIPSDQTQGLILWQIWPLLQAQFSRLQILFPWYSLQLSLIIWLLVKIRNLKLEIRNSERFLFFQEKLLGNLSFETSLAVGEWVLHLMVFLRQMTAHLPMENVWLHGTAAFISAGLLMGLGIRRFYHSQEPGWIYGVALLGGAAGVYLRLLLLGLSPPDIQDTAAIMGTAWCLFMLGRFASSEKLSAALSRLCMSLPLLALLTVPFHLSSPHAAATLMAAGALYLSLRYTSGSPMSLYLGVFSINAAIYLWIPAWANQYHLIQLYVVPAALTVLILLHLHRKELKNSTLNRVRLAGVSVLYACATLDFFLRPELSVFLVILFLSLVGVAMGIILRIRAFLYGGVIFMVLNIAGQLFLFYSRQNVGKGVVLILLGSLILVGMIWFNIRREDILKRIRIVRADLEQWK</sequence>
<feature type="transmembrane region" description="Helical" evidence="2">
    <location>
        <begin position="1238"/>
        <end position="1261"/>
    </location>
</feature>
<keyword evidence="2" id="KW-0472">Membrane</keyword>
<feature type="transmembrane region" description="Helical" evidence="2">
    <location>
        <begin position="1676"/>
        <end position="1698"/>
    </location>
</feature>
<evidence type="ECO:0000256" key="1">
    <source>
        <dbReference type="SAM" id="MobiDB-lite"/>
    </source>
</evidence>
<feature type="transmembrane region" description="Helical" evidence="2">
    <location>
        <begin position="2246"/>
        <end position="2266"/>
    </location>
</feature>
<name>A0A975GT52_9BACT</name>
<feature type="transmembrane region" description="Helical" evidence="2">
    <location>
        <begin position="2223"/>
        <end position="2241"/>
    </location>
</feature>
<feature type="transmembrane region" description="Helical" evidence="2">
    <location>
        <begin position="266"/>
        <end position="287"/>
    </location>
</feature>
<feature type="transmembrane region" description="Helical" evidence="2">
    <location>
        <begin position="1840"/>
        <end position="1861"/>
    </location>
</feature>
<feature type="transmembrane region" description="Helical" evidence="2">
    <location>
        <begin position="1646"/>
        <end position="1670"/>
    </location>
</feature>
<feature type="transmembrane region" description="Helical" evidence="2">
    <location>
        <begin position="326"/>
        <end position="345"/>
    </location>
</feature>
<feature type="transmembrane region" description="Helical" evidence="2">
    <location>
        <begin position="1043"/>
        <end position="1063"/>
    </location>
</feature>
<feature type="transmembrane region" description="Helical" evidence="2">
    <location>
        <begin position="890"/>
        <end position="910"/>
    </location>
</feature>
<feature type="transmembrane region" description="Helical" evidence="2">
    <location>
        <begin position="1891"/>
        <end position="1910"/>
    </location>
</feature>
<feature type="transmembrane region" description="Helical" evidence="2">
    <location>
        <begin position="1141"/>
        <end position="1161"/>
    </location>
</feature>
<feature type="transmembrane region" description="Helical" evidence="2">
    <location>
        <begin position="2119"/>
        <end position="2137"/>
    </location>
</feature>
<feature type="transmembrane region" description="Helical" evidence="2">
    <location>
        <begin position="2040"/>
        <end position="2059"/>
    </location>
</feature>
<feature type="transmembrane region" description="Helical" evidence="2">
    <location>
        <begin position="413"/>
        <end position="434"/>
    </location>
</feature>
<reference evidence="3" key="1">
    <citation type="journal article" date="2021" name="Microb. Physiol.">
        <title>Proteogenomic Insights into the Physiology of Marine, Sulfate-Reducing, Filamentous Desulfonema limicola and Desulfonema magnum.</title>
        <authorList>
            <person name="Schnaars V."/>
            <person name="Wohlbrand L."/>
            <person name="Scheve S."/>
            <person name="Hinrichs C."/>
            <person name="Reinhardt R."/>
            <person name="Rabus R."/>
        </authorList>
    </citation>
    <scope>NUCLEOTIDE SEQUENCE</scope>
    <source>
        <strain evidence="3">4be13</strain>
    </source>
</reference>
<feature type="transmembrane region" description="Helical" evidence="2">
    <location>
        <begin position="696"/>
        <end position="716"/>
    </location>
</feature>
<feature type="transmembrane region" description="Helical" evidence="2">
    <location>
        <begin position="669"/>
        <end position="690"/>
    </location>
</feature>
<feature type="transmembrane region" description="Helical" evidence="2">
    <location>
        <begin position="2010"/>
        <end position="2028"/>
    </location>
</feature>
<feature type="transmembrane region" description="Helical" evidence="2">
    <location>
        <begin position="2199"/>
        <end position="2217"/>
    </location>
</feature>
<feature type="transmembrane region" description="Helical" evidence="2">
    <location>
        <begin position="1719"/>
        <end position="1742"/>
    </location>
</feature>
<feature type="transmembrane region" description="Helical" evidence="2">
    <location>
        <begin position="1267"/>
        <end position="1284"/>
    </location>
</feature>
<keyword evidence="4" id="KW-1185">Reference proteome</keyword>
<feature type="transmembrane region" description="Helical" evidence="2">
    <location>
        <begin position="2071"/>
        <end position="2088"/>
    </location>
</feature>
<accession>A0A975GT52</accession>
<feature type="transmembrane region" description="Helical" evidence="2">
    <location>
        <begin position="1348"/>
        <end position="1368"/>
    </location>
</feature>
<evidence type="ECO:0000313" key="3">
    <source>
        <dbReference type="EMBL" id="QTA92726.1"/>
    </source>
</evidence>
<feature type="transmembrane region" description="Helical" evidence="2">
    <location>
        <begin position="2169"/>
        <end position="2187"/>
    </location>
</feature>
<feature type="transmembrane region" description="Helical" evidence="2">
    <location>
        <begin position="640"/>
        <end position="657"/>
    </location>
</feature>
<feature type="transmembrane region" description="Helical" evidence="2">
    <location>
        <begin position="607"/>
        <end position="628"/>
    </location>
</feature>
<dbReference type="KEGG" id="dmm:dnm_088150"/>
<keyword evidence="2" id="KW-1133">Transmembrane helix</keyword>
<feature type="transmembrane region" description="Helical" evidence="2">
    <location>
        <begin position="1867"/>
        <end position="1884"/>
    </location>
</feature>